<proteinExistence type="predicted"/>
<reference evidence="1 2" key="1">
    <citation type="journal article" date="2024" name="Chem. Sci.">
        <title>Discovery of megapolipeptins by genome mining of a Burkholderiales bacteria collection.</title>
        <authorList>
            <person name="Paulo B.S."/>
            <person name="Recchia M.J.J."/>
            <person name="Lee S."/>
            <person name="Fergusson C.H."/>
            <person name="Romanowski S.B."/>
            <person name="Hernandez A."/>
            <person name="Krull N."/>
            <person name="Liu D.Y."/>
            <person name="Cavanagh H."/>
            <person name="Bos A."/>
            <person name="Gray C.A."/>
            <person name="Murphy B.T."/>
            <person name="Linington R.G."/>
            <person name="Eustaquio A.S."/>
        </authorList>
    </citation>
    <scope>NUCLEOTIDE SEQUENCE [LARGE SCALE GENOMIC DNA]</scope>
    <source>
        <strain evidence="1 2">RL17-350-BIC-E</strain>
    </source>
</reference>
<gene>
    <name evidence="1" type="ORF">PQQ73_00595</name>
</gene>
<name>A0ABW9E9M9_9BURK</name>
<dbReference type="EMBL" id="JAQQCL010000001">
    <property type="protein sequence ID" value="MFM0714826.1"/>
    <property type="molecule type" value="Genomic_DNA"/>
</dbReference>
<accession>A0ABW9E9M9</accession>
<evidence type="ECO:0000313" key="1">
    <source>
        <dbReference type="EMBL" id="MFM0714826.1"/>
    </source>
</evidence>
<organism evidence="1 2">
    <name type="scientific">Paraburkholderia strydomiana</name>
    <dbReference type="NCBI Taxonomy" id="1245417"/>
    <lineage>
        <taxon>Bacteria</taxon>
        <taxon>Pseudomonadati</taxon>
        <taxon>Pseudomonadota</taxon>
        <taxon>Betaproteobacteria</taxon>
        <taxon>Burkholderiales</taxon>
        <taxon>Burkholderiaceae</taxon>
        <taxon>Paraburkholderia</taxon>
    </lineage>
</organism>
<dbReference type="Proteomes" id="UP001629392">
    <property type="component" value="Unassembled WGS sequence"/>
</dbReference>
<comment type="caution">
    <text evidence="1">The sequence shown here is derived from an EMBL/GenBank/DDBJ whole genome shotgun (WGS) entry which is preliminary data.</text>
</comment>
<keyword evidence="2" id="KW-1185">Reference proteome</keyword>
<dbReference type="RefSeq" id="WP_408151817.1">
    <property type="nucleotide sequence ID" value="NZ_JAQQCL010000001.1"/>
</dbReference>
<protein>
    <submittedName>
        <fullName evidence="1">Uncharacterized protein</fullName>
    </submittedName>
</protein>
<evidence type="ECO:0000313" key="2">
    <source>
        <dbReference type="Proteomes" id="UP001629392"/>
    </source>
</evidence>
<sequence>MTIIERKGLPAVIDFGSDDPVQLQKRWQEPQAFRNNSLRTKQQLHAAASSACSGNGRQLTVRYGCA</sequence>